<protein>
    <submittedName>
        <fullName evidence="2">Uncharacterized protein</fullName>
    </submittedName>
</protein>
<name>A0AAD7GIQ4_MYCRO</name>
<dbReference type="Proteomes" id="UP001221757">
    <property type="component" value="Unassembled WGS sequence"/>
</dbReference>
<reference evidence="2" key="1">
    <citation type="submission" date="2023-03" db="EMBL/GenBank/DDBJ databases">
        <title>Massive genome expansion in bonnet fungi (Mycena s.s.) driven by repeated elements and novel gene families across ecological guilds.</title>
        <authorList>
            <consortium name="Lawrence Berkeley National Laboratory"/>
            <person name="Harder C.B."/>
            <person name="Miyauchi S."/>
            <person name="Viragh M."/>
            <person name="Kuo A."/>
            <person name="Thoen E."/>
            <person name="Andreopoulos B."/>
            <person name="Lu D."/>
            <person name="Skrede I."/>
            <person name="Drula E."/>
            <person name="Henrissat B."/>
            <person name="Morin E."/>
            <person name="Kohler A."/>
            <person name="Barry K."/>
            <person name="LaButti K."/>
            <person name="Morin E."/>
            <person name="Salamov A."/>
            <person name="Lipzen A."/>
            <person name="Mereny Z."/>
            <person name="Hegedus B."/>
            <person name="Baldrian P."/>
            <person name="Stursova M."/>
            <person name="Weitz H."/>
            <person name="Taylor A."/>
            <person name="Grigoriev I.V."/>
            <person name="Nagy L.G."/>
            <person name="Martin F."/>
            <person name="Kauserud H."/>
        </authorList>
    </citation>
    <scope>NUCLEOTIDE SEQUENCE</scope>
    <source>
        <strain evidence="2">CBHHK067</strain>
    </source>
</reference>
<dbReference type="EMBL" id="JARKIE010000050">
    <property type="protein sequence ID" value="KAJ7692770.1"/>
    <property type="molecule type" value="Genomic_DNA"/>
</dbReference>
<organism evidence="2 3">
    <name type="scientific">Mycena rosella</name>
    <name type="common">Pink bonnet</name>
    <name type="synonym">Agaricus rosellus</name>
    <dbReference type="NCBI Taxonomy" id="1033263"/>
    <lineage>
        <taxon>Eukaryota</taxon>
        <taxon>Fungi</taxon>
        <taxon>Dikarya</taxon>
        <taxon>Basidiomycota</taxon>
        <taxon>Agaricomycotina</taxon>
        <taxon>Agaricomycetes</taxon>
        <taxon>Agaricomycetidae</taxon>
        <taxon>Agaricales</taxon>
        <taxon>Marasmiineae</taxon>
        <taxon>Mycenaceae</taxon>
        <taxon>Mycena</taxon>
    </lineage>
</organism>
<gene>
    <name evidence="2" type="ORF">B0H17DRAFT_1200346</name>
</gene>
<evidence type="ECO:0000313" key="3">
    <source>
        <dbReference type="Proteomes" id="UP001221757"/>
    </source>
</evidence>
<dbReference type="AlphaFoldDB" id="A0AAD7GIQ4"/>
<feature type="region of interest" description="Disordered" evidence="1">
    <location>
        <begin position="1"/>
        <end position="84"/>
    </location>
</feature>
<proteinExistence type="predicted"/>
<comment type="caution">
    <text evidence="2">The sequence shown here is derived from an EMBL/GenBank/DDBJ whole genome shotgun (WGS) entry which is preliminary data.</text>
</comment>
<evidence type="ECO:0000313" key="2">
    <source>
        <dbReference type="EMBL" id="KAJ7692770.1"/>
    </source>
</evidence>
<keyword evidence="3" id="KW-1185">Reference proteome</keyword>
<feature type="compositionally biased region" description="Basic and acidic residues" evidence="1">
    <location>
        <begin position="41"/>
        <end position="54"/>
    </location>
</feature>
<sequence length="84" mass="9362">MGSFISDHGTLDNEQDDAMYGEDGEDDEQSEAMSEEEDPERVEQLGEGEKERAKPQAAYTTPERKLTTGGLRYGAVRLPQPELE</sequence>
<accession>A0AAD7GIQ4</accession>
<feature type="compositionally biased region" description="Acidic residues" evidence="1">
    <location>
        <begin position="13"/>
        <end position="40"/>
    </location>
</feature>
<evidence type="ECO:0000256" key="1">
    <source>
        <dbReference type="SAM" id="MobiDB-lite"/>
    </source>
</evidence>